<keyword evidence="3" id="KW-1185">Reference proteome</keyword>
<evidence type="ECO:0000313" key="4">
    <source>
        <dbReference type="WBParaSite" id="nOo.2.0.1.t02748-RA"/>
    </source>
</evidence>
<evidence type="ECO:0000256" key="1">
    <source>
        <dbReference type="SAM" id="MobiDB-lite"/>
    </source>
</evidence>
<dbReference type="AlphaFoldDB" id="A0A182E433"/>
<feature type="region of interest" description="Disordered" evidence="1">
    <location>
        <begin position="1"/>
        <end position="20"/>
    </location>
</feature>
<feature type="compositionally biased region" description="Polar residues" evidence="1">
    <location>
        <begin position="1"/>
        <end position="18"/>
    </location>
</feature>
<reference evidence="4" key="1">
    <citation type="submission" date="2016-06" db="UniProtKB">
        <authorList>
            <consortium name="WormBaseParasite"/>
        </authorList>
    </citation>
    <scope>IDENTIFICATION</scope>
</reference>
<dbReference type="EMBL" id="UYRW01000460">
    <property type="protein sequence ID" value="VDK66968.1"/>
    <property type="molecule type" value="Genomic_DNA"/>
</dbReference>
<organism evidence="4">
    <name type="scientific">Onchocerca ochengi</name>
    <name type="common">Filarial nematode worm</name>
    <dbReference type="NCBI Taxonomy" id="42157"/>
    <lineage>
        <taxon>Eukaryota</taxon>
        <taxon>Metazoa</taxon>
        <taxon>Ecdysozoa</taxon>
        <taxon>Nematoda</taxon>
        <taxon>Chromadorea</taxon>
        <taxon>Rhabditida</taxon>
        <taxon>Spirurina</taxon>
        <taxon>Spiruromorpha</taxon>
        <taxon>Filarioidea</taxon>
        <taxon>Onchocercidae</taxon>
        <taxon>Onchocerca</taxon>
    </lineage>
</organism>
<dbReference type="Proteomes" id="UP000271087">
    <property type="component" value="Unassembled WGS sequence"/>
</dbReference>
<evidence type="ECO:0000313" key="2">
    <source>
        <dbReference type="EMBL" id="VDK66968.1"/>
    </source>
</evidence>
<sequence>MLSQSDVSPRSKNFTSHTAIRMPPSVPLNIISDQKTEKIERKSYFIISCTRHSPALSTQIFSNTNFLTAIMTIYTLRVGSTADAGIRLALS</sequence>
<gene>
    <name evidence="2" type="ORF">NOO_LOCUS2748</name>
</gene>
<protein>
    <submittedName>
        <fullName evidence="2 4">Uncharacterized protein</fullName>
    </submittedName>
</protein>
<dbReference type="WBParaSite" id="nOo.2.0.1.t02748-RA">
    <property type="protein sequence ID" value="nOo.2.0.1.t02748-RA"/>
    <property type="gene ID" value="nOo.2.0.1.g02748"/>
</dbReference>
<proteinExistence type="predicted"/>
<name>A0A182E433_ONCOC</name>
<accession>A0A182E433</accession>
<reference evidence="2 3" key="2">
    <citation type="submission" date="2018-08" db="EMBL/GenBank/DDBJ databases">
        <authorList>
            <person name="Laetsch R D."/>
            <person name="Stevens L."/>
            <person name="Kumar S."/>
            <person name="Blaxter L. M."/>
        </authorList>
    </citation>
    <scope>NUCLEOTIDE SEQUENCE [LARGE SCALE GENOMIC DNA]</scope>
</reference>
<evidence type="ECO:0000313" key="3">
    <source>
        <dbReference type="Proteomes" id="UP000271087"/>
    </source>
</evidence>